<reference evidence="2 3" key="1">
    <citation type="journal article" date="2012" name="Science">
        <title>The Paleozoic origin of enzymatic lignin decomposition reconstructed from 31 fungal genomes.</title>
        <authorList>
            <person name="Floudas D."/>
            <person name="Binder M."/>
            <person name="Riley R."/>
            <person name="Barry K."/>
            <person name="Blanchette R.A."/>
            <person name="Henrissat B."/>
            <person name="Martinez A.T."/>
            <person name="Otillar R."/>
            <person name="Spatafora J.W."/>
            <person name="Yadav J.S."/>
            <person name="Aerts A."/>
            <person name="Benoit I."/>
            <person name="Boyd A."/>
            <person name="Carlson A."/>
            <person name="Copeland A."/>
            <person name="Coutinho P.M."/>
            <person name="de Vries R.P."/>
            <person name="Ferreira P."/>
            <person name="Findley K."/>
            <person name="Foster B."/>
            <person name="Gaskell J."/>
            <person name="Glotzer D."/>
            <person name="Gorecki P."/>
            <person name="Heitman J."/>
            <person name="Hesse C."/>
            <person name="Hori C."/>
            <person name="Igarashi K."/>
            <person name="Jurgens J.A."/>
            <person name="Kallen N."/>
            <person name="Kersten P."/>
            <person name="Kohler A."/>
            <person name="Kuees U."/>
            <person name="Kumar T.K.A."/>
            <person name="Kuo A."/>
            <person name="LaButti K."/>
            <person name="Larrondo L.F."/>
            <person name="Lindquist E."/>
            <person name="Ling A."/>
            <person name="Lombard V."/>
            <person name="Lucas S."/>
            <person name="Lundell T."/>
            <person name="Martin R."/>
            <person name="McLaughlin D.J."/>
            <person name="Morgenstern I."/>
            <person name="Morin E."/>
            <person name="Murat C."/>
            <person name="Nagy L.G."/>
            <person name="Nolan M."/>
            <person name="Ohm R.A."/>
            <person name="Patyshakuliyeva A."/>
            <person name="Rokas A."/>
            <person name="Ruiz-Duenas F.J."/>
            <person name="Sabat G."/>
            <person name="Salamov A."/>
            <person name="Samejima M."/>
            <person name="Schmutz J."/>
            <person name="Slot J.C."/>
            <person name="St John F."/>
            <person name="Stenlid J."/>
            <person name="Sun H."/>
            <person name="Sun S."/>
            <person name="Syed K."/>
            <person name="Tsang A."/>
            <person name="Wiebenga A."/>
            <person name="Young D."/>
            <person name="Pisabarro A."/>
            <person name="Eastwood D.C."/>
            <person name="Martin F."/>
            <person name="Cullen D."/>
            <person name="Grigoriev I.V."/>
            <person name="Hibbett D.S."/>
        </authorList>
    </citation>
    <scope>NUCLEOTIDE SEQUENCE [LARGE SCALE GENOMIC DNA]</scope>
    <source>
        <strain evidence="2 3">MD-104</strain>
    </source>
</reference>
<evidence type="ECO:0000313" key="2">
    <source>
        <dbReference type="EMBL" id="PCH43566.1"/>
    </source>
</evidence>
<sequence length="376" mass="40869">MSTSNARRKGKKGKGVMAIGDHVKNSTLNADTLILPPAATKDEVFDSILRSALTSGVMFDATVYTYSRRSRTDVGTIVDRPLPTFSNSTALKHVSSDYFVALLSGDYSEATHTSTDEYDYESDSDLDDAEDLALLEDHDEELILGAGFPAESVSEEEQDSDRKAGATRKSEQSNTKNSVAATTASQTSAGANVTGLTVFLEGVAFNTFQAFMFYVVKGKINFAPLKSQPVSMRKQKIKQQKPHDAPLCSPKSMYRLAHLYGLKDLQELALKDIEAKLTAENILQELFSTLTSRYSQLQGMETTYLLNNALVPGVLDAMPDWINKAAEGSLGPLAGDVLGMLFKKLANKNSPSSNVSCPNCGNSSHRRTCQSCGRNF</sequence>
<dbReference type="OrthoDB" id="6359816at2759"/>
<accession>A0A2H3JN16</accession>
<dbReference type="STRING" id="742152.A0A2H3JN16"/>
<evidence type="ECO:0008006" key="4">
    <source>
        <dbReference type="Google" id="ProtNLM"/>
    </source>
</evidence>
<organism evidence="2 3">
    <name type="scientific">Wolfiporia cocos (strain MD-104)</name>
    <name type="common">Brown rot fungus</name>
    <dbReference type="NCBI Taxonomy" id="742152"/>
    <lineage>
        <taxon>Eukaryota</taxon>
        <taxon>Fungi</taxon>
        <taxon>Dikarya</taxon>
        <taxon>Basidiomycota</taxon>
        <taxon>Agaricomycotina</taxon>
        <taxon>Agaricomycetes</taxon>
        <taxon>Polyporales</taxon>
        <taxon>Phaeolaceae</taxon>
        <taxon>Wolfiporia</taxon>
    </lineage>
</organism>
<evidence type="ECO:0000256" key="1">
    <source>
        <dbReference type="SAM" id="MobiDB-lite"/>
    </source>
</evidence>
<feature type="region of interest" description="Disordered" evidence="1">
    <location>
        <begin position="147"/>
        <end position="184"/>
    </location>
</feature>
<evidence type="ECO:0000313" key="3">
    <source>
        <dbReference type="Proteomes" id="UP000218811"/>
    </source>
</evidence>
<feature type="compositionally biased region" description="Basic and acidic residues" evidence="1">
    <location>
        <begin position="160"/>
        <end position="171"/>
    </location>
</feature>
<proteinExistence type="predicted"/>
<dbReference type="EMBL" id="KB468146">
    <property type="protein sequence ID" value="PCH43566.1"/>
    <property type="molecule type" value="Genomic_DNA"/>
</dbReference>
<dbReference type="AlphaFoldDB" id="A0A2H3JN16"/>
<keyword evidence="3" id="KW-1185">Reference proteome</keyword>
<dbReference type="Proteomes" id="UP000218811">
    <property type="component" value="Unassembled WGS sequence"/>
</dbReference>
<gene>
    <name evidence="2" type="ORF">WOLCODRAFT_144582</name>
</gene>
<dbReference type="InterPro" id="IPR011333">
    <property type="entry name" value="SKP1/BTB/POZ_sf"/>
</dbReference>
<name>A0A2H3JN16_WOLCO</name>
<dbReference type="Gene3D" id="3.30.710.10">
    <property type="entry name" value="Potassium Channel Kv1.1, Chain A"/>
    <property type="match status" value="1"/>
</dbReference>
<dbReference type="OMA" id="PRCIFAN"/>
<protein>
    <recommendedName>
        <fullName evidence="4">BTB domain-containing protein</fullName>
    </recommendedName>
</protein>